<dbReference type="EMBL" id="SHBF01000004">
    <property type="protein sequence ID" value="RZO28214.1"/>
    <property type="molecule type" value="Genomic_DNA"/>
</dbReference>
<dbReference type="PANTHER" id="PTHR24320:SF283">
    <property type="entry name" value="RETINOL DEHYDROGENASE 11"/>
    <property type="match status" value="1"/>
</dbReference>
<name>A0A520N3Z1_9GAMM</name>
<dbReference type="SUPFAM" id="SSF51735">
    <property type="entry name" value="NAD(P)-binding Rossmann-fold domains"/>
    <property type="match status" value="1"/>
</dbReference>
<dbReference type="InterPro" id="IPR020904">
    <property type="entry name" value="Sc_DH/Rdtase_CS"/>
</dbReference>
<comment type="similarity">
    <text evidence="1">Belongs to the short-chain dehydrogenases/reductases (SDR) family.</text>
</comment>
<evidence type="ECO:0000313" key="4">
    <source>
        <dbReference type="EMBL" id="RZO28214.1"/>
    </source>
</evidence>
<dbReference type="InterPro" id="IPR036291">
    <property type="entry name" value="NAD(P)-bd_dom_sf"/>
</dbReference>
<dbReference type="Proteomes" id="UP000318710">
    <property type="component" value="Unassembled WGS sequence"/>
</dbReference>
<dbReference type="GO" id="GO:0016491">
    <property type="term" value="F:oxidoreductase activity"/>
    <property type="evidence" value="ECO:0007669"/>
    <property type="project" value="UniProtKB-KW"/>
</dbReference>
<dbReference type="Pfam" id="PF00106">
    <property type="entry name" value="adh_short"/>
    <property type="match status" value="1"/>
</dbReference>
<dbReference type="InterPro" id="IPR002347">
    <property type="entry name" value="SDR_fam"/>
</dbReference>
<dbReference type="NCBIfam" id="NF004845">
    <property type="entry name" value="PRK06196.1"/>
    <property type="match status" value="1"/>
</dbReference>
<evidence type="ECO:0000313" key="5">
    <source>
        <dbReference type="Proteomes" id="UP000318710"/>
    </source>
</evidence>
<gene>
    <name evidence="4" type="ORF">EVA93_01130</name>
</gene>
<evidence type="ECO:0000256" key="1">
    <source>
        <dbReference type="ARBA" id="ARBA00006484"/>
    </source>
</evidence>
<accession>A0A520N3Z1</accession>
<reference evidence="4 5" key="1">
    <citation type="submission" date="2019-02" db="EMBL/GenBank/DDBJ databases">
        <title>Prokaryotic population dynamics and viral predation in marine succession experiment using metagenomics: the confinement effect.</title>
        <authorList>
            <person name="Haro-Moreno J.M."/>
            <person name="Rodriguez-Valera F."/>
            <person name="Lopez-Perez M."/>
        </authorList>
    </citation>
    <scope>NUCLEOTIDE SEQUENCE [LARGE SCALE GENOMIC DNA]</scope>
    <source>
        <strain evidence="4">MED-G160</strain>
    </source>
</reference>
<sequence length="325" mass="35692">MISKHQTPTRSGFHSKTNANEITNGIDLNEKIAIVTGGYSGIGLETTRELVATGAKVIIPAKRTEVAVQNLEGIVSKENIVEMDLGNLNSVKKFTEDFKESFGKLDLLINNAGIMACPETRIGNGWESQFAVNHIGHFLLTKELMDSMAENDNAKFVSLSSSAHSLTGILWDDIHFQNNPYDKWMAYGQSKTASSLIAIEFHRRMVDKGVSGFSVHPGGILTPLQRHLQKEEMVALGWMDQNGSPSEMAKNFFKTTSQGASTTLWCATSSSLSGIGGVFCEDCDIAKRKNEVDDSLQRYFGVADWAVDTEEASKLWDVTEKMLAS</sequence>
<proteinExistence type="inferred from homology"/>
<organism evidence="4 5">
    <name type="scientific">SAR86 cluster bacterium</name>
    <dbReference type="NCBI Taxonomy" id="2030880"/>
    <lineage>
        <taxon>Bacteria</taxon>
        <taxon>Pseudomonadati</taxon>
        <taxon>Pseudomonadota</taxon>
        <taxon>Gammaproteobacteria</taxon>
        <taxon>SAR86 cluster</taxon>
    </lineage>
</organism>
<dbReference type="PROSITE" id="PS00061">
    <property type="entry name" value="ADH_SHORT"/>
    <property type="match status" value="1"/>
</dbReference>
<dbReference type="PRINTS" id="PR00081">
    <property type="entry name" value="GDHRDH"/>
</dbReference>
<dbReference type="PANTHER" id="PTHR24320">
    <property type="entry name" value="RETINOL DEHYDROGENASE"/>
    <property type="match status" value="1"/>
</dbReference>
<evidence type="ECO:0000256" key="2">
    <source>
        <dbReference type="ARBA" id="ARBA00023002"/>
    </source>
</evidence>
<dbReference type="Gene3D" id="3.40.50.720">
    <property type="entry name" value="NAD(P)-binding Rossmann-like Domain"/>
    <property type="match status" value="1"/>
</dbReference>
<comment type="caution">
    <text evidence="4">The sequence shown here is derived from an EMBL/GenBank/DDBJ whole genome shotgun (WGS) entry which is preliminary data.</text>
</comment>
<keyword evidence="2" id="KW-0560">Oxidoreductase</keyword>
<dbReference type="FunFam" id="3.40.50.720:FF:000594">
    <property type="entry name" value="Short-chain oxidoreductase"/>
    <property type="match status" value="1"/>
</dbReference>
<dbReference type="AlphaFoldDB" id="A0A520N3Z1"/>
<protein>
    <recommendedName>
        <fullName evidence="3">Probable oxidoreductase</fullName>
    </recommendedName>
</protein>
<evidence type="ECO:0000256" key="3">
    <source>
        <dbReference type="ARBA" id="ARBA00071493"/>
    </source>
</evidence>